<dbReference type="AlphaFoldDB" id="A0A1L9VLE1"/>
<evidence type="ECO:0000313" key="1">
    <source>
        <dbReference type="EMBL" id="OJJ84747.1"/>
    </source>
</evidence>
<protein>
    <submittedName>
        <fullName evidence="1">Uncharacterized protein</fullName>
    </submittedName>
</protein>
<dbReference type="GeneID" id="34466400"/>
<sequence>MSIPAAGFPSECLSTPVQHGQPISDNTLRLAYNLNRNPSASGSGGPRYDEVRTDDVDFEVYEEEDWTGVEFGGLLSGYLFKEDPVEDYERYLTSVDVASTRRLGYTYDSLVPRLPDPEQKTIAKTSVTGDAVAARVPAQRPFVRVSGIDRSTVQGSFAISVWATEPGSNDQKLVGIEPVFSRWHVSGCANCQNTLRVTSHIPILTKLTGDAKALAAAHHNLEKAKSLKYNIKLLTSLKDSIGKEQRSVGGEKGTKSFQKPRLNVGISVMSSCSS</sequence>
<dbReference type="VEuPathDB" id="FungiDB:ASPGLDRAFT_81980"/>
<dbReference type="Proteomes" id="UP000184300">
    <property type="component" value="Unassembled WGS sequence"/>
</dbReference>
<dbReference type="EMBL" id="KV878896">
    <property type="protein sequence ID" value="OJJ84747.1"/>
    <property type="molecule type" value="Genomic_DNA"/>
</dbReference>
<gene>
    <name evidence="1" type="ORF">ASPGLDRAFT_81980</name>
</gene>
<keyword evidence="2" id="KW-1185">Reference proteome</keyword>
<dbReference type="STRING" id="1160497.A0A1L9VLE1"/>
<accession>A0A1L9VLE1</accession>
<dbReference type="RefSeq" id="XP_022401445.1">
    <property type="nucleotide sequence ID" value="XM_022550140.1"/>
</dbReference>
<name>A0A1L9VLE1_ASPGL</name>
<reference evidence="2" key="1">
    <citation type="journal article" date="2017" name="Genome Biol.">
        <title>Comparative genomics reveals high biological diversity and specific adaptations in the industrially and medically important fungal genus Aspergillus.</title>
        <authorList>
            <person name="de Vries R.P."/>
            <person name="Riley R."/>
            <person name="Wiebenga A."/>
            <person name="Aguilar-Osorio G."/>
            <person name="Amillis S."/>
            <person name="Uchima C.A."/>
            <person name="Anderluh G."/>
            <person name="Asadollahi M."/>
            <person name="Askin M."/>
            <person name="Barry K."/>
            <person name="Battaglia E."/>
            <person name="Bayram O."/>
            <person name="Benocci T."/>
            <person name="Braus-Stromeyer S.A."/>
            <person name="Caldana C."/>
            <person name="Canovas D."/>
            <person name="Cerqueira G.C."/>
            <person name="Chen F."/>
            <person name="Chen W."/>
            <person name="Choi C."/>
            <person name="Clum A."/>
            <person name="Dos Santos R.A."/>
            <person name="Damasio A.R."/>
            <person name="Diallinas G."/>
            <person name="Emri T."/>
            <person name="Fekete E."/>
            <person name="Flipphi M."/>
            <person name="Freyberg S."/>
            <person name="Gallo A."/>
            <person name="Gournas C."/>
            <person name="Habgood R."/>
            <person name="Hainaut M."/>
            <person name="Harispe M.L."/>
            <person name="Henrissat B."/>
            <person name="Hilden K.S."/>
            <person name="Hope R."/>
            <person name="Hossain A."/>
            <person name="Karabika E."/>
            <person name="Karaffa L."/>
            <person name="Karanyi Z."/>
            <person name="Krasevec N."/>
            <person name="Kuo A."/>
            <person name="Kusch H."/>
            <person name="LaButti K."/>
            <person name="Lagendijk E.L."/>
            <person name="Lapidus A."/>
            <person name="Levasseur A."/>
            <person name="Lindquist E."/>
            <person name="Lipzen A."/>
            <person name="Logrieco A.F."/>
            <person name="MacCabe A."/>
            <person name="Maekelae M.R."/>
            <person name="Malavazi I."/>
            <person name="Melin P."/>
            <person name="Meyer V."/>
            <person name="Mielnichuk N."/>
            <person name="Miskei M."/>
            <person name="Molnar A.P."/>
            <person name="Mule G."/>
            <person name="Ngan C.Y."/>
            <person name="Orejas M."/>
            <person name="Orosz E."/>
            <person name="Ouedraogo J.P."/>
            <person name="Overkamp K.M."/>
            <person name="Park H.-S."/>
            <person name="Perrone G."/>
            <person name="Piumi F."/>
            <person name="Punt P.J."/>
            <person name="Ram A.F."/>
            <person name="Ramon A."/>
            <person name="Rauscher S."/>
            <person name="Record E."/>
            <person name="Riano-Pachon D.M."/>
            <person name="Robert V."/>
            <person name="Roehrig J."/>
            <person name="Ruller R."/>
            <person name="Salamov A."/>
            <person name="Salih N.S."/>
            <person name="Samson R.A."/>
            <person name="Sandor E."/>
            <person name="Sanguinetti M."/>
            <person name="Schuetze T."/>
            <person name="Sepcic K."/>
            <person name="Shelest E."/>
            <person name="Sherlock G."/>
            <person name="Sophianopoulou V."/>
            <person name="Squina F.M."/>
            <person name="Sun H."/>
            <person name="Susca A."/>
            <person name="Todd R.B."/>
            <person name="Tsang A."/>
            <person name="Unkles S.E."/>
            <person name="van de Wiele N."/>
            <person name="van Rossen-Uffink D."/>
            <person name="Oliveira J.V."/>
            <person name="Vesth T.C."/>
            <person name="Visser J."/>
            <person name="Yu J.-H."/>
            <person name="Zhou M."/>
            <person name="Andersen M.R."/>
            <person name="Archer D.B."/>
            <person name="Baker S.E."/>
            <person name="Benoit I."/>
            <person name="Brakhage A.A."/>
            <person name="Braus G.H."/>
            <person name="Fischer R."/>
            <person name="Frisvad J.C."/>
            <person name="Goldman G.H."/>
            <person name="Houbraken J."/>
            <person name="Oakley B."/>
            <person name="Pocsi I."/>
            <person name="Scazzocchio C."/>
            <person name="Seiboth B."/>
            <person name="vanKuyk P.A."/>
            <person name="Wortman J."/>
            <person name="Dyer P.S."/>
            <person name="Grigoriev I.V."/>
        </authorList>
    </citation>
    <scope>NUCLEOTIDE SEQUENCE [LARGE SCALE GENOMIC DNA]</scope>
    <source>
        <strain evidence="2">CBS 516.65</strain>
    </source>
</reference>
<proteinExistence type="predicted"/>
<evidence type="ECO:0000313" key="2">
    <source>
        <dbReference type="Proteomes" id="UP000184300"/>
    </source>
</evidence>
<organism evidence="1 2">
    <name type="scientific">Aspergillus glaucus CBS 516.65</name>
    <dbReference type="NCBI Taxonomy" id="1160497"/>
    <lineage>
        <taxon>Eukaryota</taxon>
        <taxon>Fungi</taxon>
        <taxon>Dikarya</taxon>
        <taxon>Ascomycota</taxon>
        <taxon>Pezizomycotina</taxon>
        <taxon>Eurotiomycetes</taxon>
        <taxon>Eurotiomycetidae</taxon>
        <taxon>Eurotiales</taxon>
        <taxon>Aspergillaceae</taxon>
        <taxon>Aspergillus</taxon>
        <taxon>Aspergillus subgen. Aspergillus</taxon>
    </lineage>
</organism>